<sequence>MDTRFLRSLIAVVETGSIAGAARREKLTAAALSQRIQALERELDCTLLARGAHTVRPTEPCLALLPRARAILRESEALRADVAGEEPTGELRIGAISTALTGLLPATIRDAAARAPRLRLRLVPGSSSTLLESLIAGDLDMAILVEPPFALPKTLASTRIRSEPLVYMTRDELPPEAIARHASNHPFIRYEPSSFGGRLVARYMADMGIAPPILCDLDALEAIALLVAEGLGNALVPAWAGLPGEGVTLLAPPSGAAYARHIVVIEPSLSGRRRAADFIRASLTQAARPAGA</sequence>
<evidence type="ECO:0000256" key="3">
    <source>
        <dbReference type="ARBA" id="ARBA00023125"/>
    </source>
</evidence>
<evidence type="ECO:0000256" key="1">
    <source>
        <dbReference type="ARBA" id="ARBA00009437"/>
    </source>
</evidence>
<dbReference type="GO" id="GO:0000976">
    <property type="term" value="F:transcription cis-regulatory region binding"/>
    <property type="evidence" value="ECO:0007669"/>
    <property type="project" value="TreeGrafter"/>
</dbReference>
<evidence type="ECO:0000256" key="2">
    <source>
        <dbReference type="ARBA" id="ARBA00023015"/>
    </source>
</evidence>
<dbReference type="Gene3D" id="3.40.190.10">
    <property type="entry name" value="Periplasmic binding protein-like II"/>
    <property type="match status" value="2"/>
</dbReference>
<evidence type="ECO:0000256" key="5">
    <source>
        <dbReference type="SAM" id="Coils"/>
    </source>
</evidence>
<dbReference type="SUPFAM" id="SSF46785">
    <property type="entry name" value="Winged helix' DNA-binding domain"/>
    <property type="match status" value="1"/>
</dbReference>
<comment type="caution">
    <text evidence="7">The sequence shown here is derived from an EMBL/GenBank/DDBJ whole genome shotgun (WGS) entry which is preliminary data.</text>
</comment>
<dbReference type="Gene3D" id="1.10.10.10">
    <property type="entry name" value="Winged helix-like DNA-binding domain superfamily/Winged helix DNA-binding domain"/>
    <property type="match status" value="1"/>
</dbReference>
<proteinExistence type="inferred from homology"/>
<keyword evidence="8" id="KW-1185">Reference proteome</keyword>
<comment type="similarity">
    <text evidence="1">Belongs to the LysR transcriptional regulatory family.</text>
</comment>
<dbReference type="InterPro" id="IPR036390">
    <property type="entry name" value="WH_DNA-bd_sf"/>
</dbReference>
<dbReference type="Pfam" id="PF03466">
    <property type="entry name" value="LysR_substrate"/>
    <property type="match status" value="1"/>
</dbReference>
<keyword evidence="2" id="KW-0805">Transcription regulation</keyword>
<dbReference type="AlphaFoldDB" id="A0A839Z420"/>
<feature type="domain" description="HTH lysR-type" evidence="6">
    <location>
        <begin position="1"/>
        <end position="58"/>
    </location>
</feature>
<evidence type="ECO:0000313" key="8">
    <source>
        <dbReference type="Proteomes" id="UP000533469"/>
    </source>
</evidence>
<organism evidence="7 8">
    <name type="scientific">Ancylobacter tetraedralis</name>
    <dbReference type="NCBI Taxonomy" id="217068"/>
    <lineage>
        <taxon>Bacteria</taxon>
        <taxon>Pseudomonadati</taxon>
        <taxon>Pseudomonadota</taxon>
        <taxon>Alphaproteobacteria</taxon>
        <taxon>Hyphomicrobiales</taxon>
        <taxon>Xanthobacteraceae</taxon>
        <taxon>Ancylobacter</taxon>
    </lineage>
</organism>
<protein>
    <submittedName>
        <fullName evidence="7">DNA-binding transcriptional LysR family regulator</fullName>
    </submittedName>
</protein>
<dbReference type="Pfam" id="PF00126">
    <property type="entry name" value="HTH_1"/>
    <property type="match status" value="1"/>
</dbReference>
<dbReference type="RefSeq" id="WP_183188474.1">
    <property type="nucleotide sequence ID" value="NZ_JACICD010000001.1"/>
</dbReference>
<keyword evidence="5" id="KW-0175">Coiled coil</keyword>
<evidence type="ECO:0000259" key="6">
    <source>
        <dbReference type="PROSITE" id="PS50931"/>
    </source>
</evidence>
<keyword evidence="3 7" id="KW-0238">DNA-binding</keyword>
<dbReference type="InterPro" id="IPR000847">
    <property type="entry name" value="LysR_HTH_N"/>
</dbReference>
<dbReference type="InterPro" id="IPR036388">
    <property type="entry name" value="WH-like_DNA-bd_sf"/>
</dbReference>
<name>A0A839Z420_9HYPH</name>
<reference evidence="7 8" key="1">
    <citation type="submission" date="2020-08" db="EMBL/GenBank/DDBJ databases">
        <title>Genomic Encyclopedia of Type Strains, Phase IV (KMG-IV): sequencing the most valuable type-strain genomes for metagenomic binning, comparative biology and taxonomic classification.</title>
        <authorList>
            <person name="Goeker M."/>
        </authorList>
    </citation>
    <scope>NUCLEOTIDE SEQUENCE [LARGE SCALE GENOMIC DNA]</scope>
    <source>
        <strain evidence="7 8">DSM 5895</strain>
    </source>
</reference>
<dbReference type="EMBL" id="JACICD010000001">
    <property type="protein sequence ID" value="MBB3770372.1"/>
    <property type="molecule type" value="Genomic_DNA"/>
</dbReference>
<dbReference type="Proteomes" id="UP000533469">
    <property type="component" value="Unassembled WGS sequence"/>
</dbReference>
<evidence type="ECO:0000313" key="7">
    <source>
        <dbReference type="EMBL" id="MBB3770372.1"/>
    </source>
</evidence>
<feature type="coiled-coil region" evidence="5">
    <location>
        <begin position="22"/>
        <end position="49"/>
    </location>
</feature>
<keyword evidence="4" id="KW-0804">Transcription</keyword>
<gene>
    <name evidence="7" type="ORF">FHS55_000958</name>
</gene>
<accession>A0A839Z420</accession>
<dbReference type="GO" id="GO:0003700">
    <property type="term" value="F:DNA-binding transcription factor activity"/>
    <property type="evidence" value="ECO:0007669"/>
    <property type="project" value="InterPro"/>
</dbReference>
<dbReference type="SUPFAM" id="SSF53850">
    <property type="entry name" value="Periplasmic binding protein-like II"/>
    <property type="match status" value="1"/>
</dbReference>
<evidence type="ECO:0000256" key="4">
    <source>
        <dbReference type="ARBA" id="ARBA00023163"/>
    </source>
</evidence>
<dbReference type="PANTHER" id="PTHR30126:SF94">
    <property type="entry name" value="LYSR FAMILY TRANSCRIPTIONAL REGULATOR"/>
    <property type="match status" value="1"/>
</dbReference>
<dbReference type="InterPro" id="IPR005119">
    <property type="entry name" value="LysR_subst-bd"/>
</dbReference>
<dbReference type="PANTHER" id="PTHR30126">
    <property type="entry name" value="HTH-TYPE TRANSCRIPTIONAL REGULATOR"/>
    <property type="match status" value="1"/>
</dbReference>
<dbReference type="PROSITE" id="PS50931">
    <property type="entry name" value="HTH_LYSR"/>
    <property type="match status" value="1"/>
</dbReference>